<comment type="caution">
    <text evidence="4">The sequence shown here is derived from an EMBL/GenBank/DDBJ whole genome shotgun (WGS) entry which is preliminary data.</text>
</comment>
<dbReference type="Gene3D" id="3.10.560.10">
    <property type="entry name" value="Outer membrane lipoprotein wza domain like"/>
    <property type="match status" value="1"/>
</dbReference>
<dbReference type="PANTHER" id="PTHR33619">
    <property type="entry name" value="POLYSACCHARIDE EXPORT PROTEIN GFCE-RELATED"/>
    <property type="match status" value="1"/>
</dbReference>
<feature type="domain" description="Polysaccharide export protein N-terminal" evidence="3">
    <location>
        <begin position="8"/>
        <end position="101"/>
    </location>
</feature>
<dbReference type="EMBL" id="JAGTAR010000033">
    <property type="protein sequence ID" value="MBR8537485.1"/>
    <property type="molecule type" value="Genomic_DNA"/>
</dbReference>
<keyword evidence="1" id="KW-0732">Signal</keyword>
<protein>
    <submittedName>
        <fullName evidence="4">Polysaccharide biosynthesis/export family protein</fullName>
    </submittedName>
</protein>
<name>A0A941FA51_9BACT</name>
<keyword evidence="5" id="KW-1185">Reference proteome</keyword>
<reference evidence="4" key="2">
    <citation type="submission" date="2021-04" db="EMBL/GenBank/DDBJ databases">
        <authorList>
            <person name="Zhang T."/>
            <person name="Zhang Y."/>
            <person name="Lu D."/>
            <person name="Zuo D."/>
            <person name="Du Z."/>
        </authorList>
    </citation>
    <scope>NUCLEOTIDE SEQUENCE</scope>
    <source>
        <strain evidence="4">JR1</strain>
    </source>
</reference>
<dbReference type="GO" id="GO:0015159">
    <property type="term" value="F:polysaccharide transmembrane transporter activity"/>
    <property type="evidence" value="ECO:0007669"/>
    <property type="project" value="InterPro"/>
</dbReference>
<keyword evidence="2" id="KW-1133">Transmembrane helix</keyword>
<organism evidence="4 5">
    <name type="scientific">Carboxylicivirga sediminis</name>
    <dbReference type="NCBI Taxonomy" id="2006564"/>
    <lineage>
        <taxon>Bacteria</taxon>
        <taxon>Pseudomonadati</taxon>
        <taxon>Bacteroidota</taxon>
        <taxon>Bacteroidia</taxon>
        <taxon>Marinilabiliales</taxon>
        <taxon>Marinilabiliaceae</taxon>
        <taxon>Carboxylicivirga</taxon>
    </lineage>
</organism>
<reference evidence="4" key="1">
    <citation type="journal article" date="2018" name="Int. J. Syst. Evol. Microbiol.">
        <title>Carboxylicivirga sediminis sp. nov., isolated from coastal sediment.</title>
        <authorList>
            <person name="Wang F.Q."/>
            <person name="Ren L.H."/>
            <person name="Zou R.J."/>
            <person name="Sun Y.Z."/>
            <person name="Liu X.J."/>
            <person name="Jiang F."/>
            <person name="Liu L.J."/>
        </authorList>
    </citation>
    <scope>NUCLEOTIDE SEQUENCE</scope>
    <source>
        <strain evidence="4">JR1</strain>
    </source>
</reference>
<evidence type="ECO:0000313" key="5">
    <source>
        <dbReference type="Proteomes" id="UP000679220"/>
    </source>
</evidence>
<evidence type="ECO:0000259" key="3">
    <source>
        <dbReference type="Pfam" id="PF02563"/>
    </source>
</evidence>
<accession>A0A941FA51</accession>
<sequence length="220" mass="25391">MDIEHSSPEEKTTIEPYDEIYIEIFSLDQDEVNFLNRRQGVTNTAGPEGFSLIAHRVDEFGRINLPVIGKIKLSGYTLEEASDLLETELAGYLNSPSVKLNFVNKNIAVMGYVARPGRYYYSTDKISIFQALSMAGDIQEFGNRKNVCVIRNVEDKITKHYINLTNEELFTSPYYYLRSNDIVYVEPLRRRWWGLDTFPYALVLSSITTFILVLDYVNRQ</sequence>
<keyword evidence="2" id="KW-0472">Membrane</keyword>
<dbReference type="Gene3D" id="3.30.1950.10">
    <property type="entry name" value="wza like domain"/>
    <property type="match status" value="1"/>
</dbReference>
<dbReference type="Pfam" id="PF02563">
    <property type="entry name" value="Poly_export"/>
    <property type="match status" value="1"/>
</dbReference>
<proteinExistence type="predicted"/>
<dbReference type="AlphaFoldDB" id="A0A941FA51"/>
<evidence type="ECO:0000256" key="1">
    <source>
        <dbReference type="ARBA" id="ARBA00022729"/>
    </source>
</evidence>
<gene>
    <name evidence="4" type="ORF">KDU71_18090</name>
</gene>
<evidence type="ECO:0000256" key="2">
    <source>
        <dbReference type="SAM" id="Phobius"/>
    </source>
</evidence>
<feature type="transmembrane region" description="Helical" evidence="2">
    <location>
        <begin position="198"/>
        <end position="217"/>
    </location>
</feature>
<dbReference type="PANTHER" id="PTHR33619:SF3">
    <property type="entry name" value="POLYSACCHARIDE EXPORT PROTEIN GFCE-RELATED"/>
    <property type="match status" value="1"/>
</dbReference>
<evidence type="ECO:0000313" key="4">
    <source>
        <dbReference type="EMBL" id="MBR8537485.1"/>
    </source>
</evidence>
<keyword evidence="2" id="KW-0812">Transmembrane</keyword>
<dbReference type="InterPro" id="IPR049712">
    <property type="entry name" value="Poly_export"/>
</dbReference>
<dbReference type="Proteomes" id="UP000679220">
    <property type="component" value="Unassembled WGS sequence"/>
</dbReference>
<dbReference type="RefSeq" id="WP_212192510.1">
    <property type="nucleotide sequence ID" value="NZ_JAGTAR010000033.1"/>
</dbReference>
<dbReference type="InterPro" id="IPR003715">
    <property type="entry name" value="Poly_export_N"/>
</dbReference>